<dbReference type="Pfam" id="PF00480">
    <property type="entry name" value="ROK"/>
    <property type="match status" value="1"/>
</dbReference>
<dbReference type="OrthoDB" id="3189808at2"/>
<comment type="caution">
    <text evidence="3">The sequence shown here is derived from an EMBL/GenBank/DDBJ whole genome shotgun (WGS) entry which is preliminary data.</text>
</comment>
<dbReference type="Gene3D" id="3.30.420.40">
    <property type="match status" value="2"/>
</dbReference>
<dbReference type="CDD" id="cd00090">
    <property type="entry name" value="HTH_ARSR"/>
    <property type="match status" value="1"/>
</dbReference>
<proteinExistence type="inferred from homology"/>
<feature type="domain" description="HTH marR-type" evidence="2">
    <location>
        <begin position="19"/>
        <end position="70"/>
    </location>
</feature>
<dbReference type="InterPro" id="IPR036388">
    <property type="entry name" value="WH-like_DNA-bd_sf"/>
</dbReference>
<comment type="similarity">
    <text evidence="1">Belongs to the ROK (NagC/XylR) family.</text>
</comment>
<evidence type="ECO:0000313" key="4">
    <source>
        <dbReference type="Proteomes" id="UP000216352"/>
    </source>
</evidence>
<dbReference type="STRING" id="1603886.GCA_001895165_01333"/>
<dbReference type="PANTHER" id="PTHR18964:SF173">
    <property type="entry name" value="GLUCOKINASE"/>
    <property type="match status" value="1"/>
</dbReference>
<dbReference type="Pfam" id="PF12802">
    <property type="entry name" value="MarR_2"/>
    <property type="match status" value="1"/>
</dbReference>
<reference evidence="3 4" key="1">
    <citation type="journal article" date="2017" name="BMC Genomics">
        <title>Comparative genomic and phylogenomic analyses of the Bifidobacteriaceae family.</title>
        <authorList>
            <person name="Lugli G.A."/>
            <person name="Milani C."/>
            <person name="Turroni F."/>
            <person name="Duranti S."/>
            <person name="Mancabelli L."/>
            <person name="Mangifesta M."/>
            <person name="Ferrario C."/>
            <person name="Modesto M."/>
            <person name="Mattarelli P."/>
            <person name="Jiri K."/>
            <person name="van Sinderen D."/>
            <person name="Ventura M."/>
        </authorList>
    </citation>
    <scope>NUCLEOTIDE SEQUENCE [LARGE SCALE GENOMIC DNA]</scope>
    <source>
        <strain evidence="3 4">DSM 28807</strain>
    </source>
</reference>
<name>A0A261FU46_9BIFI</name>
<protein>
    <submittedName>
        <fullName evidence="3">NagC family transcriptional regulator</fullName>
    </submittedName>
</protein>
<gene>
    <name evidence="3" type="ORF">BLEM_0628</name>
</gene>
<dbReference type="Gene3D" id="1.10.10.10">
    <property type="entry name" value="Winged helix-like DNA-binding domain superfamily/Winged helix DNA-binding domain"/>
    <property type="match status" value="1"/>
</dbReference>
<dbReference type="InterPro" id="IPR036390">
    <property type="entry name" value="WH_DNA-bd_sf"/>
</dbReference>
<dbReference type="PANTHER" id="PTHR18964">
    <property type="entry name" value="ROK (REPRESSOR, ORF, KINASE) FAMILY"/>
    <property type="match status" value="1"/>
</dbReference>
<dbReference type="InterPro" id="IPR000600">
    <property type="entry name" value="ROK"/>
</dbReference>
<dbReference type="RefSeq" id="WP_072725809.1">
    <property type="nucleotide sequence ID" value="NZ_BDIS01000017.1"/>
</dbReference>
<dbReference type="SUPFAM" id="SSF46785">
    <property type="entry name" value="Winged helix' DNA-binding domain"/>
    <property type="match status" value="1"/>
</dbReference>
<evidence type="ECO:0000259" key="2">
    <source>
        <dbReference type="Pfam" id="PF12802"/>
    </source>
</evidence>
<dbReference type="EMBL" id="MWWX01000004">
    <property type="protein sequence ID" value="OZG62711.1"/>
    <property type="molecule type" value="Genomic_DNA"/>
</dbReference>
<dbReference type="SUPFAM" id="SSF53067">
    <property type="entry name" value="Actin-like ATPase domain"/>
    <property type="match status" value="2"/>
</dbReference>
<keyword evidence="4" id="KW-1185">Reference proteome</keyword>
<dbReference type="AlphaFoldDB" id="A0A261FU46"/>
<evidence type="ECO:0000256" key="1">
    <source>
        <dbReference type="ARBA" id="ARBA00006479"/>
    </source>
</evidence>
<accession>A0A261FU46</accession>
<organism evidence="3 4">
    <name type="scientific">Bifidobacterium lemurum</name>
    <dbReference type="NCBI Taxonomy" id="1603886"/>
    <lineage>
        <taxon>Bacteria</taxon>
        <taxon>Bacillati</taxon>
        <taxon>Actinomycetota</taxon>
        <taxon>Actinomycetes</taxon>
        <taxon>Bifidobacteriales</taxon>
        <taxon>Bifidobacteriaceae</taxon>
        <taxon>Bifidobacterium</taxon>
    </lineage>
</organism>
<dbReference type="InterPro" id="IPR011991">
    <property type="entry name" value="ArsR-like_HTH"/>
</dbReference>
<dbReference type="InterPro" id="IPR000835">
    <property type="entry name" value="HTH_MarR-typ"/>
</dbReference>
<dbReference type="Proteomes" id="UP000216352">
    <property type="component" value="Unassembled WGS sequence"/>
</dbReference>
<sequence length="384" mass="40550">MSGHARSGSLSSLRHANVSQVLSVLQRFGGMTQIELADATNLSTATISSIVRELTEKGKVETQSVSRNGRHALYVSLAQQGGIVAGISIGRLDLCIILGDSSGEILCAKQMPLPPRHQPDTTVIRALELLREMLDLVGFPITQLKQITLALPAPIDLLGNIAVPEVMPGWDCGEVANRFERGTGVRPVIENDANMACLSQMRDSELNKQDIVYVHADYEIGGAIYIAGKIYRGCSGLAGEIGHVQVDANGAVCTCGRRGCLNTVASAAHLTSLLRPSRGEMSLRDIVSEAKHGDLVCMRLIEDAAVQVALAVEPTIASVDPGAIVVGGKLAQAGDGFLVAFSQALNKVMFPVMANRSIVLGQHGDDAVARGAMLSAANRIIMGN</sequence>
<dbReference type="InterPro" id="IPR043129">
    <property type="entry name" value="ATPase_NBD"/>
</dbReference>
<evidence type="ECO:0000313" key="3">
    <source>
        <dbReference type="EMBL" id="OZG62711.1"/>
    </source>
</evidence>